<accession>A0A919E834</accession>
<dbReference type="RefSeq" id="WP_191252235.1">
    <property type="nucleotide sequence ID" value="NZ_BNCI01000002.1"/>
</dbReference>
<dbReference type="PROSITE" id="PS50893">
    <property type="entry name" value="ABC_TRANSPORTER_2"/>
    <property type="match status" value="1"/>
</dbReference>
<dbReference type="InterPro" id="IPR017871">
    <property type="entry name" value="ABC_transporter-like_CS"/>
</dbReference>
<gene>
    <name evidence="6" type="ORF">GCM10017044_18500</name>
</gene>
<name>A0A919E834_9PROT</name>
<keyword evidence="4 6" id="KW-0067">ATP-binding</keyword>
<dbReference type="InterPro" id="IPR015854">
    <property type="entry name" value="ABC_transpr_LolD-like"/>
</dbReference>
<keyword evidence="2" id="KW-0813">Transport</keyword>
<sequence length="221" mass="23961">MTEQTCIELQAVSHSFECGAEKIHLFDDVSLKLHRDCVTSIVGSSGAGKSSLLSLAAGLESPTSGDVIFTKEGVSVTPEEYRKHIGFIFQQFHLLPEMDALSNLALPLRLKGVSQADEKAADWLANIGLQDRAHHKPSQLSGGEQQRIAIARAFISEPDYIFADEPTGNLDVRTGAMISDLMLDCAQETGCGLIIVTHSRVLAEKATHCFELVNRGLEVLS</sequence>
<evidence type="ECO:0000256" key="1">
    <source>
        <dbReference type="ARBA" id="ARBA00005417"/>
    </source>
</evidence>
<evidence type="ECO:0000259" key="5">
    <source>
        <dbReference type="PROSITE" id="PS50893"/>
    </source>
</evidence>
<evidence type="ECO:0000313" key="7">
    <source>
        <dbReference type="Proteomes" id="UP000630923"/>
    </source>
</evidence>
<dbReference type="InterPro" id="IPR003593">
    <property type="entry name" value="AAA+_ATPase"/>
</dbReference>
<dbReference type="PROSITE" id="PS00211">
    <property type="entry name" value="ABC_TRANSPORTER_1"/>
    <property type="match status" value="1"/>
</dbReference>
<dbReference type="GO" id="GO:0005886">
    <property type="term" value="C:plasma membrane"/>
    <property type="evidence" value="ECO:0007669"/>
    <property type="project" value="TreeGrafter"/>
</dbReference>
<dbReference type="SUPFAM" id="SSF52540">
    <property type="entry name" value="P-loop containing nucleoside triphosphate hydrolases"/>
    <property type="match status" value="1"/>
</dbReference>
<dbReference type="PANTHER" id="PTHR24220:SF689">
    <property type="entry name" value="LIPOPROTEIN-RELEASING SYSTEM ATP-BINDING PROTEIN LOLD"/>
    <property type="match status" value="1"/>
</dbReference>
<dbReference type="InterPro" id="IPR017911">
    <property type="entry name" value="MacB-like_ATP-bd"/>
</dbReference>
<dbReference type="InterPro" id="IPR003439">
    <property type="entry name" value="ABC_transporter-like_ATP-bd"/>
</dbReference>
<comment type="similarity">
    <text evidence="1">Belongs to the ABC transporter superfamily.</text>
</comment>
<dbReference type="EMBL" id="BNCI01000002">
    <property type="protein sequence ID" value="GHF24184.1"/>
    <property type="molecule type" value="Genomic_DNA"/>
</dbReference>
<dbReference type="Gene3D" id="3.40.50.300">
    <property type="entry name" value="P-loop containing nucleotide triphosphate hydrolases"/>
    <property type="match status" value="1"/>
</dbReference>
<feature type="domain" description="ABC transporter" evidence="5">
    <location>
        <begin position="7"/>
        <end position="219"/>
    </location>
</feature>
<comment type="caution">
    <text evidence="6">The sequence shown here is derived from an EMBL/GenBank/DDBJ whole genome shotgun (WGS) entry which is preliminary data.</text>
</comment>
<dbReference type="InterPro" id="IPR027417">
    <property type="entry name" value="P-loop_NTPase"/>
</dbReference>
<reference evidence="6" key="2">
    <citation type="submission" date="2020-09" db="EMBL/GenBank/DDBJ databases">
        <authorList>
            <person name="Sun Q."/>
            <person name="Kim S."/>
        </authorList>
    </citation>
    <scope>NUCLEOTIDE SEQUENCE</scope>
    <source>
        <strain evidence="6">KCTC 42590</strain>
    </source>
</reference>
<evidence type="ECO:0000256" key="4">
    <source>
        <dbReference type="ARBA" id="ARBA00022840"/>
    </source>
</evidence>
<dbReference type="Proteomes" id="UP000630923">
    <property type="component" value="Unassembled WGS sequence"/>
</dbReference>
<evidence type="ECO:0000256" key="3">
    <source>
        <dbReference type="ARBA" id="ARBA00022741"/>
    </source>
</evidence>
<reference evidence="6" key="1">
    <citation type="journal article" date="2014" name="Int. J. Syst. Evol. Microbiol.">
        <title>Complete genome sequence of Corynebacterium casei LMG S-19264T (=DSM 44701T), isolated from a smear-ripened cheese.</title>
        <authorList>
            <consortium name="US DOE Joint Genome Institute (JGI-PGF)"/>
            <person name="Walter F."/>
            <person name="Albersmeier A."/>
            <person name="Kalinowski J."/>
            <person name="Ruckert C."/>
        </authorList>
    </citation>
    <scope>NUCLEOTIDE SEQUENCE</scope>
    <source>
        <strain evidence="6">KCTC 42590</strain>
    </source>
</reference>
<evidence type="ECO:0000313" key="6">
    <source>
        <dbReference type="EMBL" id="GHF24184.1"/>
    </source>
</evidence>
<protein>
    <submittedName>
        <fullName evidence="6">ABC transporter ATP-binding protein</fullName>
    </submittedName>
</protein>
<keyword evidence="3" id="KW-0547">Nucleotide-binding</keyword>
<evidence type="ECO:0000256" key="2">
    <source>
        <dbReference type="ARBA" id="ARBA00022448"/>
    </source>
</evidence>
<dbReference type="CDD" id="cd03255">
    <property type="entry name" value="ABC_MJ0796_LolCDE_FtsE"/>
    <property type="match status" value="1"/>
</dbReference>
<dbReference type="PANTHER" id="PTHR24220">
    <property type="entry name" value="IMPORT ATP-BINDING PROTEIN"/>
    <property type="match status" value="1"/>
</dbReference>
<dbReference type="SMART" id="SM00382">
    <property type="entry name" value="AAA"/>
    <property type="match status" value="1"/>
</dbReference>
<dbReference type="GO" id="GO:0022857">
    <property type="term" value="F:transmembrane transporter activity"/>
    <property type="evidence" value="ECO:0007669"/>
    <property type="project" value="TreeGrafter"/>
</dbReference>
<dbReference type="GO" id="GO:0005524">
    <property type="term" value="F:ATP binding"/>
    <property type="evidence" value="ECO:0007669"/>
    <property type="project" value="UniProtKB-KW"/>
</dbReference>
<dbReference type="Pfam" id="PF00005">
    <property type="entry name" value="ABC_tran"/>
    <property type="match status" value="1"/>
</dbReference>
<keyword evidence="7" id="KW-1185">Reference proteome</keyword>
<organism evidence="6 7">
    <name type="scientific">Kordiimonas sediminis</name>
    <dbReference type="NCBI Taxonomy" id="1735581"/>
    <lineage>
        <taxon>Bacteria</taxon>
        <taxon>Pseudomonadati</taxon>
        <taxon>Pseudomonadota</taxon>
        <taxon>Alphaproteobacteria</taxon>
        <taxon>Kordiimonadales</taxon>
        <taxon>Kordiimonadaceae</taxon>
        <taxon>Kordiimonas</taxon>
    </lineage>
</organism>
<dbReference type="AlphaFoldDB" id="A0A919E834"/>
<proteinExistence type="inferred from homology"/>
<dbReference type="GO" id="GO:0016887">
    <property type="term" value="F:ATP hydrolysis activity"/>
    <property type="evidence" value="ECO:0007669"/>
    <property type="project" value="InterPro"/>
</dbReference>